<name>A0A2B4RNN4_STYPI</name>
<reference evidence="3" key="1">
    <citation type="journal article" date="2017" name="bioRxiv">
        <title>Comparative analysis of the genomes of Stylophora pistillata and Acropora digitifera provides evidence for extensive differences between species of corals.</title>
        <authorList>
            <person name="Voolstra C.R."/>
            <person name="Li Y."/>
            <person name="Liew Y.J."/>
            <person name="Baumgarten S."/>
            <person name="Zoccola D."/>
            <person name="Flot J.-F."/>
            <person name="Tambutte S."/>
            <person name="Allemand D."/>
            <person name="Aranda M."/>
        </authorList>
    </citation>
    <scope>NUCLEOTIDE SEQUENCE [LARGE SCALE GENOMIC DNA]</scope>
</reference>
<dbReference type="SMART" id="SM00491">
    <property type="entry name" value="HELICc2"/>
    <property type="match status" value="1"/>
</dbReference>
<keyword evidence="2" id="KW-0067">ATP-binding</keyword>
<feature type="domain" description="ATP-dependent helicase C-terminal" evidence="1">
    <location>
        <begin position="212"/>
        <end position="330"/>
    </location>
</feature>
<sequence length="382" mass="42507">MASSSRPLRVPFESNIKRYCEKSMISKKLNGFVDKYHSVQVGTGLTAGEEGGLYESCNSPLQIIESFLEALTNADKDGRIVINKQERPSNSSLKFLLLNPAVHFTTIIKEARAVVVAGGTMQPMSDFKDQLFTCAGLSSDKMVEFSCAHVIPAEHLLAVALDKGPSGKDLDFTYQSRDSKQLPGVVAHVFNLAAWRLESLNGLRAGFLGLVVLCRSGVHTKFGVNMVKTEESEFSRSTESHVNLVNLIKFFPPTQPVLRCVVMVGLPYPNIYSPELNEKMIYLDATLGPKAGQIHYENLCMKAVNQSIGRAIRHKRDFATILLLDQRYGSARIQKSLPGWISNRLQHQTRFGSAFAAIRKFFVDKRQADEAMTNTRLEQMTT</sequence>
<dbReference type="Pfam" id="PF13307">
    <property type="entry name" value="Helicase_C_2"/>
    <property type="match status" value="1"/>
</dbReference>
<comment type="caution">
    <text evidence="2">The sequence shown here is derived from an EMBL/GenBank/DDBJ whole genome shotgun (WGS) entry which is preliminary data.</text>
</comment>
<keyword evidence="2" id="KW-0378">Hydrolase</keyword>
<dbReference type="GO" id="GO:0003678">
    <property type="term" value="F:DNA helicase activity"/>
    <property type="evidence" value="ECO:0007669"/>
    <property type="project" value="TreeGrafter"/>
</dbReference>
<keyword evidence="3" id="KW-1185">Reference proteome</keyword>
<evidence type="ECO:0000313" key="2">
    <source>
        <dbReference type="EMBL" id="PFX19231.1"/>
    </source>
</evidence>
<dbReference type="AlphaFoldDB" id="A0A2B4RNN4"/>
<dbReference type="STRING" id="50429.A0A2B4RNN4"/>
<gene>
    <name evidence="2" type="primary">Ddx11</name>
    <name evidence="2" type="ORF">AWC38_SpisGene16370</name>
</gene>
<dbReference type="InterPro" id="IPR027417">
    <property type="entry name" value="P-loop_NTPase"/>
</dbReference>
<evidence type="ECO:0000259" key="1">
    <source>
        <dbReference type="SMART" id="SM00491"/>
    </source>
</evidence>
<dbReference type="GO" id="GO:0034085">
    <property type="term" value="P:establishment of sister chromatid cohesion"/>
    <property type="evidence" value="ECO:0007669"/>
    <property type="project" value="TreeGrafter"/>
</dbReference>
<dbReference type="GO" id="GO:0003676">
    <property type="term" value="F:nucleic acid binding"/>
    <property type="evidence" value="ECO:0007669"/>
    <property type="project" value="InterPro"/>
</dbReference>
<dbReference type="PANTHER" id="PTHR11472:SF41">
    <property type="entry name" value="ATP-DEPENDENT DNA HELICASE DDX11-RELATED"/>
    <property type="match status" value="1"/>
</dbReference>
<dbReference type="GO" id="GO:0016818">
    <property type="term" value="F:hydrolase activity, acting on acid anhydrides, in phosphorus-containing anhydrides"/>
    <property type="evidence" value="ECO:0007669"/>
    <property type="project" value="InterPro"/>
</dbReference>
<keyword evidence="2" id="KW-0347">Helicase</keyword>
<dbReference type="EMBL" id="LSMT01000370">
    <property type="protein sequence ID" value="PFX19231.1"/>
    <property type="molecule type" value="Genomic_DNA"/>
</dbReference>
<evidence type="ECO:0000313" key="3">
    <source>
        <dbReference type="Proteomes" id="UP000225706"/>
    </source>
</evidence>
<organism evidence="2 3">
    <name type="scientific">Stylophora pistillata</name>
    <name type="common">Smooth cauliflower coral</name>
    <dbReference type="NCBI Taxonomy" id="50429"/>
    <lineage>
        <taxon>Eukaryota</taxon>
        <taxon>Metazoa</taxon>
        <taxon>Cnidaria</taxon>
        <taxon>Anthozoa</taxon>
        <taxon>Hexacorallia</taxon>
        <taxon>Scleractinia</taxon>
        <taxon>Astrocoeniina</taxon>
        <taxon>Pocilloporidae</taxon>
        <taxon>Stylophora</taxon>
    </lineage>
</organism>
<dbReference type="Gene3D" id="3.40.50.300">
    <property type="entry name" value="P-loop containing nucleotide triphosphate hydrolases"/>
    <property type="match status" value="1"/>
</dbReference>
<keyword evidence="2" id="KW-0547">Nucleotide-binding</keyword>
<dbReference type="InterPro" id="IPR045028">
    <property type="entry name" value="DinG/Rad3-like"/>
</dbReference>
<dbReference type="GO" id="GO:0005634">
    <property type="term" value="C:nucleus"/>
    <property type="evidence" value="ECO:0007669"/>
    <property type="project" value="TreeGrafter"/>
</dbReference>
<accession>A0A2B4RNN4</accession>
<proteinExistence type="predicted"/>
<dbReference type="InterPro" id="IPR006555">
    <property type="entry name" value="ATP-dep_Helicase_C"/>
</dbReference>
<dbReference type="Proteomes" id="UP000225706">
    <property type="component" value="Unassembled WGS sequence"/>
</dbReference>
<protein>
    <submittedName>
        <fullName evidence="2">Putative ATP-dependent RNA helicase DDX11</fullName>
    </submittedName>
</protein>
<dbReference type="OrthoDB" id="267079at2759"/>
<dbReference type="GO" id="GO:0006139">
    <property type="term" value="P:nucleobase-containing compound metabolic process"/>
    <property type="evidence" value="ECO:0007669"/>
    <property type="project" value="InterPro"/>
</dbReference>
<dbReference type="PANTHER" id="PTHR11472">
    <property type="entry name" value="DNA REPAIR DEAD HELICASE RAD3/XP-D SUBFAMILY MEMBER"/>
    <property type="match status" value="1"/>
</dbReference>
<dbReference type="GO" id="GO:0005524">
    <property type="term" value="F:ATP binding"/>
    <property type="evidence" value="ECO:0007669"/>
    <property type="project" value="InterPro"/>
</dbReference>